<dbReference type="InterPro" id="IPR013655">
    <property type="entry name" value="PAS_fold_3"/>
</dbReference>
<dbReference type="PANTHER" id="PTHR44757:SF2">
    <property type="entry name" value="BIOFILM ARCHITECTURE MAINTENANCE PROTEIN MBAA"/>
    <property type="match status" value="1"/>
</dbReference>
<dbReference type="InterPro" id="IPR015943">
    <property type="entry name" value="WD40/YVTN_repeat-like_dom_sf"/>
</dbReference>
<reference evidence="6" key="1">
    <citation type="journal article" date="2019" name="Int. J. Syst. Evol. Microbiol.">
        <title>The Global Catalogue of Microorganisms (GCM) 10K type strain sequencing project: providing services to taxonomists for standard genome sequencing and annotation.</title>
        <authorList>
            <consortium name="The Broad Institute Genomics Platform"/>
            <consortium name="The Broad Institute Genome Sequencing Center for Infectious Disease"/>
            <person name="Wu L."/>
            <person name="Ma J."/>
        </authorList>
    </citation>
    <scope>NUCLEOTIDE SEQUENCE [LARGE SCALE GENOMIC DNA]</scope>
    <source>
        <strain evidence="6">DT28</strain>
    </source>
</reference>
<dbReference type="CDD" id="cd01949">
    <property type="entry name" value="GGDEF"/>
    <property type="match status" value="1"/>
</dbReference>
<dbReference type="Gene3D" id="3.30.70.270">
    <property type="match status" value="1"/>
</dbReference>
<evidence type="ECO:0000313" key="6">
    <source>
        <dbReference type="Proteomes" id="UP001595962"/>
    </source>
</evidence>
<dbReference type="SMART" id="SM00086">
    <property type="entry name" value="PAC"/>
    <property type="match status" value="2"/>
</dbReference>
<dbReference type="SUPFAM" id="SSF50998">
    <property type="entry name" value="Quinoprotein alcohol dehydrogenase-like"/>
    <property type="match status" value="1"/>
</dbReference>
<dbReference type="Pfam" id="PF07494">
    <property type="entry name" value="Reg_prop"/>
    <property type="match status" value="1"/>
</dbReference>
<feature type="domain" description="EAL" evidence="3">
    <location>
        <begin position="1243"/>
        <end position="1495"/>
    </location>
</feature>
<dbReference type="PROSITE" id="PS50113">
    <property type="entry name" value="PAC"/>
    <property type="match status" value="2"/>
</dbReference>
<dbReference type="InterPro" id="IPR035965">
    <property type="entry name" value="PAS-like_dom_sf"/>
</dbReference>
<dbReference type="SUPFAM" id="SSF141868">
    <property type="entry name" value="EAL domain-like"/>
    <property type="match status" value="1"/>
</dbReference>
<dbReference type="InterPro" id="IPR052155">
    <property type="entry name" value="Biofilm_reg_signaling"/>
</dbReference>
<comment type="caution">
    <text evidence="5">The sequence shown here is derived from an EMBL/GenBank/DDBJ whole genome shotgun (WGS) entry which is preliminary data.</text>
</comment>
<dbReference type="NCBIfam" id="TIGR00229">
    <property type="entry name" value="sensory_box"/>
    <property type="match status" value="2"/>
</dbReference>
<feature type="domain" description="PAC" evidence="2">
    <location>
        <begin position="895"/>
        <end position="948"/>
    </location>
</feature>
<accession>A0ABV9JLD9</accession>
<dbReference type="InterPro" id="IPR000014">
    <property type="entry name" value="PAS"/>
</dbReference>
<dbReference type="InterPro" id="IPR011110">
    <property type="entry name" value="Reg_prop"/>
</dbReference>
<dbReference type="Gene3D" id="3.30.450.20">
    <property type="entry name" value="PAS domain"/>
    <property type="match status" value="2"/>
</dbReference>
<dbReference type="Pfam" id="PF13426">
    <property type="entry name" value="PAS_9"/>
    <property type="match status" value="1"/>
</dbReference>
<keyword evidence="6" id="KW-1185">Reference proteome</keyword>
<dbReference type="Pfam" id="PF08447">
    <property type="entry name" value="PAS_3"/>
    <property type="match status" value="1"/>
</dbReference>
<dbReference type="InterPro" id="IPR029787">
    <property type="entry name" value="Nucleotide_cyclase"/>
</dbReference>
<dbReference type="Proteomes" id="UP001595962">
    <property type="component" value="Unassembled WGS sequence"/>
</dbReference>
<evidence type="ECO:0000259" key="2">
    <source>
        <dbReference type="PROSITE" id="PS50113"/>
    </source>
</evidence>
<dbReference type="Gene3D" id="2.130.10.10">
    <property type="entry name" value="YVTN repeat-like/Quinoprotein amine dehydrogenase"/>
    <property type="match status" value="3"/>
</dbReference>
<dbReference type="InterPro" id="IPR043128">
    <property type="entry name" value="Rev_trsase/Diguanyl_cyclase"/>
</dbReference>
<dbReference type="SMART" id="SM00267">
    <property type="entry name" value="GGDEF"/>
    <property type="match status" value="1"/>
</dbReference>
<feature type="domain" description="GGDEF" evidence="4">
    <location>
        <begin position="1101"/>
        <end position="1234"/>
    </location>
</feature>
<dbReference type="PROSITE" id="PS50887">
    <property type="entry name" value="GGDEF"/>
    <property type="match status" value="1"/>
</dbReference>
<dbReference type="PANTHER" id="PTHR44757">
    <property type="entry name" value="DIGUANYLATE CYCLASE DGCP"/>
    <property type="match status" value="1"/>
</dbReference>
<dbReference type="InterPro" id="IPR011047">
    <property type="entry name" value="Quinoprotein_ADH-like_sf"/>
</dbReference>
<dbReference type="InterPro" id="IPR035919">
    <property type="entry name" value="EAL_sf"/>
</dbReference>
<dbReference type="Gene3D" id="2.60.40.10">
    <property type="entry name" value="Immunoglobulins"/>
    <property type="match status" value="1"/>
</dbReference>
<dbReference type="CDD" id="cd00130">
    <property type="entry name" value="PAS"/>
    <property type="match status" value="2"/>
</dbReference>
<dbReference type="SMART" id="SM00091">
    <property type="entry name" value="PAS"/>
    <property type="match status" value="2"/>
</dbReference>
<dbReference type="CDD" id="cd01948">
    <property type="entry name" value="EAL"/>
    <property type="match status" value="1"/>
</dbReference>
<dbReference type="SUPFAM" id="SSF63829">
    <property type="entry name" value="Calcium-dependent phosphotriesterase"/>
    <property type="match status" value="1"/>
</dbReference>
<evidence type="ECO:0000259" key="4">
    <source>
        <dbReference type="PROSITE" id="PS50887"/>
    </source>
</evidence>
<dbReference type="EMBL" id="JBHSGB010000006">
    <property type="protein sequence ID" value="MFC4655053.1"/>
    <property type="molecule type" value="Genomic_DNA"/>
</dbReference>
<feature type="chain" id="PRO_5047303685" evidence="1">
    <location>
        <begin position="23"/>
        <end position="1497"/>
    </location>
</feature>
<dbReference type="Pfam" id="PF07495">
    <property type="entry name" value="Y_Y_Y"/>
    <property type="match status" value="1"/>
</dbReference>
<dbReference type="Pfam" id="PF00990">
    <property type="entry name" value="GGDEF"/>
    <property type="match status" value="1"/>
</dbReference>
<dbReference type="Pfam" id="PF00563">
    <property type="entry name" value="EAL"/>
    <property type="match status" value="1"/>
</dbReference>
<dbReference type="InterPro" id="IPR000160">
    <property type="entry name" value="GGDEF_dom"/>
</dbReference>
<sequence>MTAAWLRCCCFFWLLLAFSASAVTLLQPLTPDQNLSSGSVNDLQLDHQGFLWVATDSGLNRFDGNQNIRIGEANTALWTQRYSKILLDGQKRLWVMAPVGGLYLFNPEQARLDLQSKLPENDQSPALMSGALTEDPETLLLNSSRKVYSYQTEQRQLSLLTQLPESPDNSLYIRTLLAYRDWVFIGTSKGLYLHRPDHPLLKIPHLPAEISGDYPQHVKALSIQQRKLLVGTVQGLYQLDLMQLEQTPGQPPAVQILQSDANIWQILQKNQQLLLGTEQGLLQLDLNTGVLTNLVRFSHSQQALSDNNITAMLLDDLDGLWLGSRFDGAYYWHPRSQAVVQMSQAGDDGLGLSNDKITSVAERGPDELWLGSRNGLNLWHRATGQVQQFLKNPDPKAVWHSSSILNMSTDSDGNLWYFSSSGLNYFDATSLQPKAMPLQNQADKAILQSARVGSLHCTFGAFYLLTPQSYYGYNPLNGKVQELTQLQKAIPAKDIRQILGRWPTAEDWLLLSANEKLYLANEKTAELVPLYEAPSDQAYRYRAGDKMAVDKNGLVWVSMANLGLLAFDSQSRQLKHLFNTANKLQTNSVYAVQADQQGQIWFSSDKGVSSLNVDNLHVEHFSKQDGLSANGFLPRSSALLSSGELAFGSIRGVNLLSPERLAESRQKPQVVITSVSALQTNLHSPLTSLNGHEFNLPYQNQGLSISFSSLNYRDAAKMRYRFWLDGPQRSVFPEQNQSSVSFGQLAPGDYQFNVIAISPVSGMESEIASLKLTISAAPWLSRGAFIAYGSIALLVLLVYLRTRQQQQKVLRLAHARVTASEQRLKQALDSIDSGAWEWHLHKNSMFASRIHSMLGYQEALNPLTMTQHLSLIHPDDKEPYQQAWQKLLQNPERTFDHSYRMQHKNGQWLWFRDIGKVAEVSPQGQVERVIGTFSNMTETRANQEKARLFGEAFQQTRDWVVILDASQKVLAANQSFADVFGSVDDYLAKPRTHHLGINLQRRRFYTQLLRNLTVNQHWQGEELVLTPDGKERPTLINISAIGDGEKVEFYVLVFTDITAQKVAEEELRYLASYDSLTGLPNRTLLMDRIQHGIDQAKRAKKSLALCFIDLDKFKQINDSLGHDVGDQLLQEVAKRLKITLRETDTIARLGGDEFVVLLESYKNQDNISHVARKILQSVGEPMQLGPHTVSVSPSIGIAVYPDDALDATALLKHADVAMYHAKDLGRNNFQFFINEMNEKAHMQLEKETQLRQAFKNREFVNFYQPIVDCRSEAVIGVEVLMRWQSKKGLVPPSDFIPMAEDLRLIVPMTMLQLEQALTDLKQWRQSGLDLYLSVNLSTSHLEHHSLADQTALLLEKYQLPANCLRYEVTESALMRDPEKAITTMLALSDLGIQLSLDDFGTGYSSLKYLKELPIDAIKIDRSFVKDIGIDPDDETIIEAILSMAASLGISCVAEGVETEQQLAFFSTRQCYLIQGYLFAKPMPAQELVDYLSAEQFN</sequence>
<dbReference type="SUPFAM" id="SSF55785">
    <property type="entry name" value="PYP-like sensor domain (PAS domain)"/>
    <property type="match status" value="2"/>
</dbReference>
<feature type="signal peptide" evidence="1">
    <location>
        <begin position="1"/>
        <end position="22"/>
    </location>
</feature>
<dbReference type="InterPro" id="IPR001633">
    <property type="entry name" value="EAL_dom"/>
</dbReference>
<dbReference type="InterPro" id="IPR013783">
    <property type="entry name" value="Ig-like_fold"/>
</dbReference>
<proteinExistence type="predicted"/>
<evidence type="ECO:0000259" key="3">
    <source>
        <dbReference type="PROSITE" id="PS50883"/>
    </source>
</evidence>
<keyword evidence="1" id="KW-0732">Signal</keyword>
<dbReference type="SMART" id="SM00052">
    <property type="entry name" value="EAL"/>
    <property type="match status" value="1"/>
</dbReference>
<evidence type="ECO:0000313" key="5">
    <source>
        <dbReference type="EMBL" id="MFC4655053.1"/>
    </source>
</evidence>
<dbReference type="InterPro" id="IPR001610">
    <property type="entry name" value="PAC"/>
</dbReference>
<dbReference type="InterPro" id="IPR011123">
    <property type="entry name" value="Y_Y_Y"/>
</dbReference>
<name>A0ABV9JLD9_9GAMM</name>
<dbReference type="SUPFAM" id="SSF55073">
    <property type="entry name" value="Nucleotide cyclase"/>
    <property type="match status" value="1"/>
</dbReference>
<dbReference type="NCBIfam" id="TIGR00254">
    <property type="entry name" value="GGDEF"/>
    <property type="match status" value="1"/>
</dbReference>
<dbReference type="RefSeq" id="WP_377333322.1">
    <property type="nucleotide sequence ID" value="NZ_JBHSGB010000006.1"/>
</dbReference>
<dbReference type="Gene3D" id="3.20.20.450">
    <property type="entry name" value="EAL domain"/>
    <property type="match status" value="1"/>
</dbReference>
<protein>
    <submittedName>
        <fullName evidence="5">EAL domain-containing protein</fullName>
    </submittedName>
</protein>
<dbReference type="PROSITE" id="PS50883">
    <property type="entry name" value="EAL"/>
    <property type="match status" value="1"/>
</dbReference>
<dbReference type="InterPro" id="IPR000700">
    <property type="entry name" value="PAS-assoc_C"/>
</dbReference>
<evidence type="ECO:0000256" key="1">
    <source>
        <dbReference type="SAM" id="SignalP"/>
    </source>
</evidence>
<gene>
    <name evidence="5" type="ORF">ACFO3I_08505</name>
</gene>
<organism evidence="5 6">
    <name type="scientific">Rheinheimera marina</name>
    <dbReference type="NCBI Taxonomy" id="1774958"/>
    <lineage>
        <taxon>Bacteria</taxon>
        <taxon>Pseudomonadati</taxon>
        <taxon>Pseudomonadota</taxon>
        <taxon>Gammaproteobacteria</taxon>
        <taxon>Chromatiales</taxon>
        <taxon>Chromatiaceae</taxon>
        <taxon>Rheinheimera</taxon>
    </lineage>
</organism>
<feature type="domain" description="PAC" evidence="2">
    <location>
        <begin position="1018"/>
        <end position="1069"/>
    </location>
</feature>